<sequence>MKFEKREILLIVGILFLMIGMMAFLPPVIALVIAVLIYFGIRVFVGRRKRQIQKEVGQGICAICGAKVVDGKCPKCDMA</sequence>
<dbReference type="EMBL" id="LN890280">
    <property type="protein sequence ID" value="CUR51455.1"/>
    <property type="molecule type" value="Genomic_DNA"/>
</dbReference>
<evidence type="ECO:0000313" key="3">
    <source>
        <dbReference type="Proteomes" id="UP000196239"/>
    </source>
</evidence>
<keyword evidence="1" id="KW-0472">Membrane</keyword>
<dbReference type="KEGG" id="ndv:NDEV_0690"/>
<feature type="transmembrane region" description="Helical" evidence="1">
    <location>
        <begin position="29"/>
        <end position="45"/>
    </location>
</feature>
<evidence type="ECO:0000256" key="1">
    <source>
        <dbReference type="SAM" id="Phobius"/>
    </source>
</evidence>
<protein>
    <submittedName>
        <fullName evidence="2">Uncharacterized protein</fullName>
    </submittedName>
</protein>
<keyword evidence="1" id="KW-0812">Transmembrane</keyword>
<feature type="transmembrane region" description="Helical" evidence="1">
    <location>
        <begin position="7"/>
        <end position="23"/>
    </location>
</feature>
<dbReference type="AlphaFoldDB" id="A0A128A272"/>
<name>A0A128A272_9ARCH</name>
<organism evidence="2 3">
    <name type="scientific">Nitrosotalea devaniterrae</name>
    <dbReference type="NCBI Taxonomy" id="1078905"/>
    <lineage>
        <taxon>Archaea</taxon>
        <taxon>Nitrososphaerota</taxon>
        <taxon>Nitrososphaeria</taxon>
        <taxon>Nitrosotaleales</taxon>
        <taxon>Nitrosotaleaceae</taxon>
        <taxon>Nitrosotalea</taxon>
    </lineage>
</organism>
<dbReference type="Proteomes" id="UP000196239">
    <property type="component" value="Chromosome 1"/>
</dbReference>
<keyword evidence="1" id="KW-1133">Transmembrane helix</keyword>
<evidence type="ECO:0000313" key="2">
    <source>
        <dbReference type="EMBL" id="CUR51455.1"/>
    </source>
</evidence>
<accession>A0A128A272</accession>
<gene>
    <name evidence="2" type="ORF">NDEV_0690</name>
</gene>
<keyword evidence="3" id="KW-1185">Reference proteome</keyword>
<proteinExistence type="predicted"/>
<reference evidence="3" key="1">
    <citation type="submission" date="2015-10" db="EMBL/GenBank/DDBJ databases">
        <authorList>
            <person name="Lehtovirta-Morley L.E."/>
            <person name="Vieille C."/>
        </authorList>
    </citation>
    <scope>NUCLEOTIDE SEQUENCE [LARGE SCALE GENOMIC DNA]</scope>
</reference>